<dbReference type="EMBL" id="JAMQYH010000002">
    <property type="protein sequence ID" value="KAJ1700190.1"/>
    <property type="molecule type" value="Genomic_DNA"/>
</dbReference>
<dbReference type="NCBIfam" id="TIGR01571">
    <property type="entry name" value="A_thal_Cys_rich"/>
    <property type="match status" value="1"/>
</dbReference>
<dbReference type="InterPro" id="IPR006461">
    <property type="entry name" value="PLAC_motif_containing"/>
</dbReference>
<dbReference type="OrthoDB" id="1045822at2759"/>
<name>A0A9Q0CUN4_9POAL</name>
<evidence type="ECO:0000256" key="2">
    <source>
        <dbReference type="SAM" id="Phobius"/>
    </source>
</evidence>
<evidence type="ECO:0000313" key="4">
    <source>
        <dbReference type="Proteomes" id="UP001151287"/>
    </source>
</evidence>
<dbReference type="PANTHER" id="PTHR15907">
    <property type="entry name" value="DUF614 FAMILY PROTEIN-RELATED"/>
    <property type="match status" value="1"/>
</dbReference>
<keyword evidence="2" id="KW-1133">Transmembrane helix</keyword>
<comment type="caution">
    <text evidence="3">The sequence shown here is derived from an EMBL/GenBank/DDBJ whole genome shotgun (WGS) entry which is preliminary data.</text>
</comment>
<protein>
    <submittedName>
        <fullName evidence="3">Uncharacterized protein</fullName>
    </submittedName>
</protein>
<organism evidence="3 4">
    <name type="scientific">Rhynchospora breviuscula</name>
    <dbReference type="NCBI Taxonomy" id="2022672"/>
    <lineage>
        <taxon>Eukaryota</taxon>
        <taxon>Viridiplantae</taxon>
        <taxon>Streptophyta</taxon>
        <taxon>Embryophyta</taxon>
        <taxon>Tracheophyta</taxon>
        <taxon>Spermatophyta</taxon>
        <taxon>Magnoliopsida</taxon>
        <taxon>Liliopsida</taxon>
        <taxon>Poales</taxon>
        <taxon>Cyperaceae</taxon>
        <taxon>Cyperoideae</taxon>
        <taxon>Rhynchosporeae</taxon>
        <taxon>Rhynchospora</taxon>
    </lineage>
</organism>
<dbReference type="Proteomes" id="UP001151287">
    <property type="component" value="Unassembled WGS sequence"/>
</dbReference>
<accession>A0A9Q0CUN4</accession>
<dbReference type="Pfam" id="PF04749">
    <property type="entry name" value="PLAC8"/>
    <property type="match status" value="1"/>
</dbReference>
<keyword evidence="2" id="KW-0472">Membrane</keyword>
<sequence length="201" mass="22209">MHQSKPTMTGPGRGSGRQYTSEPLTTGIPMQMVSTGNGYYTVEPTAQPNSALLHAFEIEPQATMPWSTGLCHCFDDPRNCCVTCWCPCVTFGQIAEIVDRGSSACGTNGALYMLIMCVTGCACLFSCFYRAKMRSQYSLKEAPCGDCCVHCFCEPCALCQEYRELKRRGFDLKIGWHANMEKQGQAAMVPPQLQDPMTRSH</sequence>
<gene>
    <name evidence="3" type="ORF">LUZ63_008702</name>
</gene>
<feature type="transmembrane region" description="Helical" evidence="2">
    <location>
        <begin position="110"/>
        <end position="131"/>
    </location>
</feature>
<dbReference type="AlphaFoldDB" id="A0A9Q0CUN4"/>
<feature type="region of interest" description="Disordered" evidence="1">
    <location>
        <begin position="1"/>
        <end position="21"/>
    </location>
</feature>
<reference evidence="3" key="1">
    <citation type="journal article" date="2022" name="Cell">
        <title>Repeat-based holocentromeres influence genome architecture and karyotype evolution.</title>
        <authorList>
            <person name="Hofstatter P.G."/>
            <person name="Thangavel G."/>
            <person name="Lux T."/>
            <person name="Neumann P."/>
            <person name="Vondrak T."/>
            <person name="Novak P."/>
            <person name="Zhang M."/>
            <person name="Costa L."/>
            <person name="Castellani M."/>
            <person name="Scott A."/>
            <person name="Toegelov H."/>
            <person name="Fuchs J."/>
            <person name="Mata-Sucre Y."/>
            <person name="Dias Y."/>
            <person name="Vanzela A.L.L."/>
            <person name="Huettel B."/>
            <person name="Almeida C.C.S."/>
            <person name="Simkova H."/>
            <person name="Souza G."/>
            <person name="Pedrosa-Harand A."/>
            <person name="Macas J."/>
            <person name="Mayer K.F.X."/>
            <person name="Houben A."/>
            <person name="Marques A."/>
        </authorList>
    </citation>
    <scope>NUCLEOTIDE SEQUENCE</scope>
    <source>
        <strain evidence="3">RhyBre1mFocal</strain>
    </source>
</reference>
<evidence type="ECO:0000256" key="1">
    <source>
        <dbReference type="SAM" id="MobiDB-lite"/>
    </source>
</evidence>
<keyword evidence="4" id="KW-1185">Reference proteome</keyword>
<proteinExistence type="predicted"/>
<evidence type="ECO:0000313" key="3">
    <source>
        <dbReference type="EMBL" id="KAJ1700190.1"/>
    </source>
</evidence>
<keyword evidence="2" id="KW-0812">Transmembrane</keyword>